<name>A0ABY7GWJ0_9BACT</name>
<dbReference type="InterPro" id="IPR004675">
    <property type="entry name" value="AhpD_core"/>
</dbReference>
<dbReference type="Pfam" id="PF02627">
    <property type="entry name" value="CMD"/>
    <property type="match status" value="1"/>
</dbReference>
<dbReference type="Gene3D" id="1.20.1290.10">
    <property type="entry name" value="AhpD-like"/>
    <property type="match status" value="1"/>
</dbReference>
<dbReference type="InterPro" id="IPR029032">
    <property type="entry name" value="AhpD-like"/>
</dbReference>
<reference evidence="2" key="1">
    <citation type="submission" date="2022-11" db="EMBL/GenBank/DDBJ databases">
        <title>Minimal conservation of predation-associated metabolite biosynthetic gene clusters underscores biosynthetic potential of Myxococcota including descriptions for ten novel species: Archangium lansinium sp. nov., Myxococcus landrumus sp. nov., Nannocystis bai.</title>
        <authorList>
            <person name="Ahearne A."/>
            <person name="Stevens C."/>
            <person name="Dowd S."/>
        </authorList>
    </citation>
    <scope>NUCLEOTIDE SEQUENCE</scope>
    <source>
        <strain evidence="2">Fl3</strain>
    </source>
</reference>
<keyword evidence="3" id="KW-1185">Reference proteome</keyword>
<organism evidence="2 3">
    <name type="scientific">Nannocystis punicea</name>
    <dbReference type="NCBI Taxonomy" id="2995304"/>
    <lineage>
        <taxon>Bacteria</taxon>
        <taxon>Pseudomonadati</taxon>
        <taxon>Myxococcota</taxon>
        <taxon>Polyangia</taxon>
        <taxon>Nannocystales</taxon>
        <taxon>Nannocystaceae</taxon>
        <taxon>Nannocystis</taxon>
    </lineage>
</organism>
<sequence>MMSRYDYATLSPEVLQGLYAAHAALLRGPLGRPLIDLVYLRVSQIHGCPFCLEMHSKSLRDDGETTQRIDALAGWRASAAYTPRERAALEWAEAVTDIAHTHAPDSSYAALAEHFSEREVSDLTMAIALMGALNRVAIAARR</sequence>
<dbReference type="InterPro" id="IPR003779">
    <property type="entry name" value="CMD-like"/>
</dbReference>
<evidence type="ECO:0000313" key="2">
    <source>
        <dbReference type="EMBL" id="WAS91350.1"/>
    </source>
</evidence>
<evidence type="ECO:0000259" key="1">
    <source>
        <dbReference type="Pfam" id="PF02627"/>
    </source>
</evidence>
<feature type="domain" description="Carboxymuconolactone decarboxylase-like" evidence="1">
    <location>
        <begin position="12"/>
        <end position="94"/>
    </location>
</feature>
<evidence type="ECO:0000313" key="3">
    <source>
        <dbReference type="Proteomes" id="UP001164459"/>
    </source>
</evidence>
<dbReference type="EMBL" id="CP114040">
    <property type="protein sequence ID" value="WAS91350.1"/>
    <property type="molecule type" value="Genomic_DNA"/>
</dbReference>
<gene>
    <name evidence="2" type="ORF">O0S08_34615</name>
</gene>
<dbReference type="NCBIfam" id="TIGR00778">
    <property type="entry name" value="ahpD_dom"/>
    <property type="match status" value="1"/>
</dbReference>
<dbReference type="RefSeq" id="WP_269033714.1">
    <property type="nucleotide sequence ID" value="NZ_CP114040.1"/>
</dbReference>
<protein>
    <submittedName>
        <fullName evidence="2">Carboxymuconolactone decarboxylase family protein</fullName>
    </submittedName>
</protein>
<proteinExistence type="predicted"/>
<dbReference type="Proteomes" id="UP001164459">
    <property type="component" value="Chromosome"/>
</dbReference>
<accession>A0ABY7GWJ0</accession>
<dbReference type="PANTHER" id="PTHR34846:SF10">
    <property type="entry name" value="CYTOPLASMIC PROTEIN"/>
    <property type="match status" value="1"/>
</dbReference>
<dbReference type="SUPFAM" id="SSF69118">
    <property type="entry name" value="AhpD-like"/>
    <property type="match status" value="1"/>
</dbReference>
<dbReference type="PANTHER" id="PTHR34846">
    <property type="entry name" value="4-CARBOXYMUCONOLACTONE DECARBOXYLASE FAMILY PROTEIN (AFU_ORTHOLOGUE AFUA_6G11590)"/>
    <property type="match status" value="1"/>
</dbReference>